<organism evidence="1 2">
    <name type="scientific">Paramecium octaurelia</name>
    <dbReference type="NCBI Taxonomy" id="43137"/>
    <lineage>
        <taxon>Eukaryota</taxon>
        <taxon>Sar</taxon>
        <taxon>Alveolata</taxon>
        <taxon>Ciliophora</taxon>
        <taxon>Intramacronucleata</taxon>
        <taxon>Oligohymenophorea</taxon>
        <taxon>Peniculida</taxon>
        <taxon>Parameciidae</taxon>
        <taxon>Paramecium</taxon>
    </lineage>
</organism>
<name>A0A8S1UXM2_PAROT</name>
<accession>A0A8S1UXM2</accession>
<sequence length="101" mass="11673">MMGNLYLTTAMKKMANISRRQQLFNGNQTLRKNCYKKHSNSGKGLILDNQKVIRDVEQLLRVILNSRGQMRCYDVLNNCFAKLIGHKFGQQEISQGLIQQQ</sequence>
<keyword evidence="2" id="KW-1185">Reference proteome</keyword>
<proteinExistence type="predicted"/>
<evidence type="ECO:0000313" key="2">
    <source>
        <dbReference type="Proteomes" id="UP000683925"/>
    </source>
</evidence>
<reference evidence="1" key="1">
    <citation type="submission" date="2021-01" db="EMBL/GenBank/DDBJ databases">
        <authorList>
            <consortium name="Genoscope - CEA"/>
            <person name="William W."/>
        </authorList>
    </citation>
    <scope>NUCLEOTIDE SEQUENCE</scope>
</reference>
<protein>
    <submittedName>
        <fullName evidence="1">Uncharacterized protein</fullName>
    </submittedName>
</protein>
<dbReference type="EMBL" id="CAJJDP010000049">
    <property type="protein sequence ID" value="CAD8167226.1"/>
    <property type="molecule type" value="Genomic_DNA"/>
</dbReference>
<comment type="caution">
    <text evidence="1">The sequence shown here is derived from an EMBL/GenBank/DDBJ whole genome shotgun (WGS) entry which is preliminary data.</text>
</comment>
<dbReference type="AlphaFoldDB" id="A0A8S1UXM2"/>
<evidence type="ECO:0000313" key="1">
    <source>
        <dbReference type="EMBL" id="CAD8167226.1"/>
    </source>
</evidence>
<dbReference type="Proteomes" id="UP000683925">
    <property type="component" value="Unassembled WGS sequence"/>
</dbReference>
<gene>
    <name evidence="1" type="ORF">POCTA_138.1.T0490275</name>
</gene>